<evidence type="ECO:0000259" key="1">
    <source>
        <dbReference type="Pfam" id="PF17936"/>
    </source>
</evidence>
<accession>A0A7X0Y443</accession>
<proteinExistence type="predicted"/>
<protein>
    <recommendedName>
        <fullName evidence="1">Bacterial Ig domain-containing protein</fullName>
    </recommendedName>
</protein>
<dbReference type="RefSeq" id="WP_185525847.1">
    <property type="nucleotide sequence ID" value="NZ_JAARWN010000004.1"/>
</dbReference>
<evidence type="ECO:0000313" key="3">
    <source>
        <dbReference type="Proteomes" id="UP000535908"/>
    </source>
</evidence>
<dbReference type="EMBL" id="JAARWN010000004">
    <property type="protein sequence ID" value="MBC1936047.1"/>
    <property type="molecule type" value="Genomic_DNA"/>
</dbReference>
<dbReference type="InterPro" id="IPR041498">
    <property type="entry name" value="Big_6"/>
</dbReference>
<feature type="domain" description="Bacterial Ig" evidence="1">
    <location>
        <begin position="305"/>
        <end position="377"/>
    </location>
</feature>
<sequence length="643" mass="67691">MKKNIIQTTLIIGMTISSMEGVLWLSSEAPPVKAAENVIPLNQSNATLFTSMKTDALYVNITSPLKAWKQSISGKANPGTKIQLFIDGQSIVTKYAGDDTIWTVKGLYLREGQKIKIKATLGAEMLETEEYVVGMGAPIFINDLNNNSTKVTGYGSEGSRVSVKTSSGSEIGFATASTGGLFEITIPKQPAGSKLLISQARAGEESEATEVEVVEAKDILAPVITSGFYKGSTKISGKATPKSIVRMHITRETGGGASNTISYSVSTNDSGNWELSVQELKVGDVVDTSSSLGGVSASNESITVAPDQVSNVNRVTSNSTKVIGKGTPGATAQVWVKEVGMLTQVGTQLIGSDGTFQVTIPKQAGGTKLYVYQEENKTLSNHVEVNVVQGLDKPTNINSLDNNSTKVTGSGAAGAIISVKANGKEIANGLVANDGRFEVAIPKQTIGTKLFISQVTYGDESEAVIVSVDGQLLAPTILDYYMGSAYIRGTVPAGAVKVILTINDQVVRIGNVDSNGNYSVYVNDLEALKHVGVSFGIAAQDVNNGLSEVTRGEVKEFPAPQVAVYKVGQTYITGTAAEGTSRIAVHDEAGVLYRVGQVNENGTFRIYVSGVEAFQRVGSNFVVKATNASGTKITETKGTVLPK</sequence>
<feature type="domain" description="Bacterial Ig" evidence="1">
    <location>
        <begin position="397"/>
        <end position="466"/>
    </location>
</feature>
<organism evidence="2 3">
    <name type="scientific">Listeria grandensis</name>
    <dbReference type="NCBI Taxonomy" id="1494963"/>
    <lineage>
        <taxon>Bacteria</taxon>
        <taxon>Bacillati</taxon>
        <taxon>Bacillota</taxon>
        <taxon>Bacilli</taxon>
        <taxon>Bacillales</taxon>
        <taxon>Listeriaceae</taxon>
        <taxon>Listeria</taxon>
    </lineage>
</organism>
<comment type="caution">
    <text evidence="2">The sequence shown here is derived from an EMBL/GenBank/DDBJ whole genome shotgun (WGS) entry which is preliminary data.</text>
</comment>
<feature type="domain" description="Bacterial Ig" evidence="1">
    <location>
        <begin position="142"/>
        <end position="213"/>
    </location>
</feature>
<reference evidence="2 3" key="1">
    <citation type="submission" date="2020-03" db="EMBL/GenBank/DDBJ databases">
        <title>Soil Listeria distribution.</title>
        <authorList>
            <person name="Liao J."/>
            <person name="Wiedmann M."/>
        </authorList>
    </citation>
    <scope>NUCLEOTIDE SEQUENCE [LARGE SCALE GENOMIC DNA]</scope>
    <source>
        <strain evidence="2 3">FSL L7-0741</strain>
    </source>
</reference>
<evidence type="ECO:0000313" key="2">
    <source>
        <dbReference type="EMBL" id="MBC1936047.1"/>
    </source>
</evidence>
<name>A0A7X0Y443_9LIST</name>
<dbReference type="InterPro" id="IPR013783">
    <property type="entry name" value="Ig-like_fold"/>
</dbReference>
<dbReference type="Pfam" id="PF17936">
    <property type="entry name" value="Big_6"/>
    <property type="match status" value="3"/>
</dbReference>
<dbReference type="Gene3D" id="2.60.40.10">
    <property type="entry name" value="Immunoglobulins"/>
    <property type="match status" value="2"/>
</dbReference>
<dbReference type="Proteomes" id="UP000535908">
    <property type="component" value="Unassembled WGS sequence"/>
</dbReference>
<dbReference type="AlphaFoldDB" id="A0A7X0Y443"/>
<gene>
    <name evidence="2" type="ORF">HCA69_06685</name>
</gene>